<dbReference type="EMBL" id="DXBV01000048">
    <property type="protein sequence ID" value="HIZ30612.1"/>
    <property type="molecule type" value="Genomic_DNA"/>
</dbReference>
<accession>A0A9D2E4E8</accession>
<dbReference type="InterPro" id="IPR027417">
    <property type="entry name" value="P-loop_NTPase"/>
</dbReference>
<dbReference type="PANTHER" id="PTHR11669">
    <property type="entry name" value="REPLICATION FACTOR C / DNA POLYMERASE III GAMMA-TAU SUBUNIT"/>
    <property type="match status" value="1"/>
</dbReference>
<sequence length="303" mass="31404">MMLSRIRGNEAFKDSVQAALQAGRLSNSVLLCAEEGCGAGFAARCLAADFLFPEGGDAAEAVLAGRSSECIEVRGQGQRGEILVGQARQVRSLVYETALSAAGRVVIFYGAHRMNPSAANALLKVLEEPPAGVLFILTAPSAAAVLATIRSRCGLFLLCPVTTAQCEAYLKETCPGCPDAALLARVYAGRIGPAKAAATDPAARRSLDAALELAKAVGKADRYETMRLLAAVEKDRPAAARLLEDLACVAAAVLEGAEGLGLPLSAAARCAEGCGEVRRGMDRSLNQKLLFTLLAAKLCDAAG</sequence>
<dbReference type="Proteomes" id="UP000824035">
    <property type="component" value="Unassembled WGS sequence"/>
</dbReference>
<evidence type="ECO:0000313" key="1">
    <source>
        <dbReference type="EMBL" id="HIZ30612.1"/>
    </source>
</evidence>
<dbReference type="GO" id="GO:0006261">
    <property type="term" value="P:DNA-templated DNA replication"/>
    <property type="evidence" value="ECO:0007669"/>
    <property type="project" value="TreeGrafter"/>
</dbReference>
<protein>
    <recommendedName>
        <fullName evidence="3">DNA polymerase III subunit delta</fullName>
    </recommendedName>
</protein>
<dbReference type="Gene3D" id="3.40.50.300">
    <property type="entry name" value="P-loop containing nucleotide triphosphate hydrolases"/>
    <property type="match status" value="1"/>
</dbReference>
<organism evidence="1 2">
    <name type="scientific">Candidatus Allofournierella merdipullorum</name>
    <dbReference type="NCBI Taxonomy" id="2838595"/>
    <lineage>
        <taxon>Bacteria</taxon>
        <taxon>Bacillati</taxon>
        <taxon>Bacillota</taxon>
        <taxon>Clostridia</taxon>
        <taxon>Eubacteriales</taxon>
        <taxon>Oscillospiraceae</taxon>
        <taxon>Allofournierella</taxon>
    </lineage>
</organism>
<reference evidence="1" key="2">
    <citation type="submission" date="2021-04" db="EMBL/GenBank/DDBJ databases">
        <authorList>
            <person name="Gilroy R."/>
        </authorList>
    </citation>
    <scope>NUCLEOTIDE SEQUENCE</scope>
    <source>
        <strain evidence="1">ChiGjej4B4-18154</strain>
    </source>
</reference>
<dbReference type="AlphaFoldDB" id="A0A9D2E4E8"/>
<dbReference type="InterPro" id="IPR050238">
    <property type="entry name" value="DNA_Rep/Repair_Clamp_Loader"/>
</dbReference>
<dbReference type="PANTHER" id="PTHR11669:SF8">
    <property type="entry name" value="DNA POLYMERASE III SUBUNIT DELTA"/>
    <property type="match status" value="1"/>
</dbReference>
<evidence type="ECO:0000313" key="2">
    <source>
        <dbReference type="Proteomes" id="UP000824035"/>
    </source>
</evidence>
<evidence type="ECO:0008006" key="3">
    <source>
        <dbReference type="Google" id="ProtNLM"/>
    </source>
</evidence>
<proteinExistence type="predicted"/>
<dbReference type="Pfam" id="PF13177">
    <property type="entry name" value="DNA_pol3_delta2"/>
    <property type="match status" value="1"/>
</dbReference>
<comment type="caution">
    <text evidence="1">The sequence shown here is derived from an EMBL/GenBank/DDBJ whole genome shotgun (WGS) entry which is preliminary data.</text>
</comment>
<dbReference type="SUPFAM" id="SSF52540">
    <property type="entry name" value="P-loop containing nucleoside triphosphate hydrolases"/>
    <property type="match status" value="1"/>
</dbReference>
<name>A0A9D2E4E8_9FIRM</name>
<reference evidence="1" key="1">
    <citation type="journal article" date="2021" name="PeerJ">
        <title>Extensive microbial diversity within the chicken gut microbiome revealed by metagenomics and culture.</title>
        <authorList>
            <person name="Gilroy R."/>
            <person name="Ravi A."/>
            <person name="Getino M."/>
            <person name="Pursley I."/>
            <person name="Horton D.L."/>
            <person name="Alikhan N.F."/>
            <person name="Baker D."/>
            <person name="Gharbi K."/>
            <person name="Hall N."/>
            <person name="Watson M."/>
            <person name="Adriaenssens E.M."/>
            <person name="Foster-Nyarko E."/>
            <person name="Jarju S."/>
            <person name="Secka A."/>
            <person name="Antonio M."/>
            <person name="Oren A."/>
            <person name="Chaudhuri R.R."/>
            <person name="La Ragione R."/>
            <person name="Hildebrand F."/>
            <person name="Pallen M.J."/>
        </authorList>
    </citation>
    <scope>NUCLEOTIDE SEQUENCE</scope>
    <source>
        <strain evidence="1">ChiGjej4B4-18154</strain>
    </source>
</reference>
<gene>
    <name evidence="1" type="ORF">H9813_05185</name>
</gene>